<proteinExistence type="predicted"/>
<dbReference type="Pfam" id="PF05594">
    <property type="entry name" value="Fil_haemagg"/>
    <property type="match status" value="5"/>
</dbReference>
<name>A0A2D0J011_XENBU</name>
<gene>
    <name evidence="1" type="ORF">Xbud_02379</name>
</gene>
<dbReference type="InterPro" id="IPR010069">
    <property type="entry name" value="CdiA_FHA1_rpt"/>
</dbReference>
<dbReference type="NCBIfam" id="TIGR01731">
    <property type="entry name" value="fil_hemag_20aa"/>
    <property type="match status" value="10"/>
</dbReference>
<protein>
    <submittedName>
        <fullName evidence="1">Hemagglutinin</fullName>
    </submittedName>
</protein>
<dbReference type="AlphaFoldDB" id="A0A2D0J011"/>
<evidence type="ECO:0000313" key="2">
    <source>
        <dbReference type="Proteomes" id="UP000225833"/>
    </source>
</evidence>
<dbReference type="Proteomes" id="UP000225833">
    <property type="component" value="Unassembled WGS sequence"/>
</dbReference>
<dbReference type="EMBL" id="NIBS01000011">
    <property type="protein sequence ID" value="PHM27520.1"/>
    <property type="molecule type" value="Genomic_DNA"/>
</dbReference>
<organism evidence="1 2">
    <name type="scientific">Xenorhabdus budapestensis</name>
    <dbReference type="NCBI Taxonomy" id="290110"/>
    <lineage>
        <taxon>Bacteria</taxon>
        <taxon>Pseudomonadati</taxon>
        <taxon>Pseudomonadota</taxon>
        <taxon>Gammaproteobacteria</taxon>
        <taxon>Enterobacterales</taxon>
        <taxon>Morganellaceae</taxon>
        <taxon>Xenorhabdus</taxon>
    </lineage>
</organism>
<accession>A0A2D0J011</accession>
<reference evidence="1 2" key="1">
    <citation type="journal article" date="2017" name="Nat. Microbiol.">
        <title>Natural product diversity associated with the nematode symbionts Photorhabdus and Xenorhabdus.</title>
        <authorList>
            <person name="Tobias N.J."/>
            <person name="Wolff H."/>
            <person name="Djahanschiri B."/>
            <person name="Grundmann F."/>
            <person name="Kronenwerth M."/>
            <person name="Shi Y.M."/>
            <person name="Simonyi S."/>
            <person name="Grun P."/>
            <person name="Shapiro-Ilan D."/>
            <person name="Pidot S.J."/>
            <person name="Stinear T.P."/>
            <person name="Ebersberger I."/>
            <person name="Bode H.B."/>
        </authorList>
    </citation>
    <scope>NUCLEOTIDE SEQUENCE [LARGE SCALE GENOMIC DNA]</scope>
    <source>
        <strain evidence="1 2">DSM 16342</strain>
    </source>
</reference>
<dbReference type="InterPro" id="IPR008619">
    <property type="entry name" value="Filamentous_hemagglutn_rpt"/>
</dbReference>
<comment type="caution">
    <text evidence="1">The sequence shown here is derived from an EMBL/GenBank/DDBJ whole genome shotgun (WGS) entry which is preliminary data.</text>
</comment>
<evidence type="ECO:0000313" key="1">
    <source>
        <dbReference type="EMBL" id="PHM27520.1"/>
    </source>
</evidence>
<sequence>MHSFDVFLICTDDQGNLINEGDITAGQDMTITTRGHLDNQGRILAGRHLESQSTSLYSHQGSTLAAGMDNALRLTQHGNLTLKTTEEARLHGQNLAHDRLSVNAKDLSLAGSQTEAGDLTLTSDTQLHLQDAHVSARQHLTLSAPERIDNTRGRLRAETLTLRSQKLNNHQGKITQTGPPSLILEHPAGIDNTAGIIESRGQDLTLKAQRITNDNGRLIHAGTGVMALDTAHFQGKAGRLISDGELKLDGGDYHLVKSETSAQHITAHIQSLDHRLGKMTQRGAGAMTLAVQHELDNGSGIISANGTVKVNAETLNNHTLTEEQQNNHQENPQKQRLDNGELNHQSGQIIAAEDGQLQVTVKNRLNNQQGQLVASAGMTVVADEMDNRQGQITASNGDITLTTGQLTNTEGKIAGQHNLQLTAQAINNESGQIRAGTTAERCVSGLSVR</sequence>